<dbReference type="KEGG" id="rop:ROP_02390"/>
<organism evidence="8 9">
    <name type="scientific">Rhodococcus opacus (strain B4)</name>
    <dbReference type="NCBI Taxonomy" id="632772"/>
    <lineage>
        <taxon>Bacteria</taxon>
        <taxon>Bacillati</taxon>
        <taxon>Actinomycetota</taxon>
        <taxon>Actinomycetes</taxon>
        <taxon>Mycobacteriales</taxon>
        <taxon>Nocardiaceae</taxon>
        <taxon>Rhodococcus</taxon>
    </lineage>
</organism>
<evidence type="ECO:0000256" key="7">
    <source>
        <dbReference type="SAM" id="MobiDB-lite"/>
    </source>
</evidence>
<sequence length="233" mass="24733">MLSTGDGRCVDLGGGSGHRGGRGGHREAVPGSSLTVSLPRNNFDLGAGAEYVFVAGGIGITPLLPMIAAAEAAGAAWTMHYGGRSRQSMAYLDEVAVYGDGVGVLPQDEYGVLPLADILARSAPRAQVYCCGPEPLLAAVESVIGPRDAQRLHVERFRPRPTDEESAPDRDFTVRIESTGATVRVGEGQSIVDAPEGVDDRRGDVVPRGHVRELRDLGSRRRGMPSRFGAFRR</sequence>
<dbReference type="AlphaFoldDB" id="C1ASN7"/>
<dbReference type="SUPFAM" id="SSF52343">
    <property type="entry name" value="Ferredoxin reductase-like, C-terminal NADP-linked domain"/>
    <property type="match status" value="1"/>
</dbReference>
<comment type="cofactor">
    <cofactor evidence="1">
        <name>FAD</name>
        <dbReference type="ChEBI" id="CHEBI:57692"/>
    </cofactor>
</comment>
<evidence type="ECO:0000256" key="6">
    <source>
        <dbReference type="ARBA" id="ARBA00023014"/>
    </source>
</evidence>
<dbReference type="PANTHER" id="PTHR47354">
    <property type="entry name" value="NADH OXIDOREDUCTASE HCR"/>
    <property type="match status" value="1"/>
</dbReference>
<evidence type="ECO:0000256" key="4">
    <source>
        <dbReference type="ARBA" id="ARBA00022723"/>
    </source>
</evidence>
<keyword evidence="3" id="KW-0001">2Fe-2S</keyword>
<dbReference type="GO" id="GO:0046872">
    <property type="term" value="F:metal ion binding"/>
    <property type="evidence" value="ECO:0007669"/>
    <property type="project" value="UniProtKB-KW"/>
</dbReference>
<keyword evidence="6" id="KW-0411">Iron-sulfur</keyword>
<gene>
    <name evidence="8" type="ordered locus">ROP_02390</name>
</gene>
<evidence type="ECO:0000313" key="8">
    <source>
        <dbReference type="EMBL" id="BAH48486.1"/>
    </source>
</evidence>
<proteinExistence type="predicted"/>
<dbReference type="PANTHER" id="PTHR47354:SF1">
    <property type="entry name" value="CARNITINE MONOOXYGENASE REDUCTASE SUBUNIT"/>
    <property type="match status" value="1"/>
</dbReference>
<evidence type="ECO:0000256" key="1">
    <source>
        <dbReference type="ARBA" id="ARBA00001974"/>
    </source>
</evidence>
<dbReference type="STRING" id="632772.ROP_02390"/>
<keyword evidence="2" id="KW-0285">Flavoprotein</keyword>
<dbReference type="EMBL" id="AP011115">
    <property type="protein sequence ID" value="BAH48486.1"/>
    <property type="molecule type" value="Genomic_DNA"/>
</dbReference>
<dbReference type="GO" id="GO:0016491">
    <property type="term" value="F:oxidoreductase activity"/>
    <property type="evidence" value="ECO:0007669"/>
    <property type="project" value="TreeGrafter"/>
</dbReference>
<dbReference type="HOGENOM" id="CLU_1189171_0_0_11"/>
<dbReference type="Gene3D" id="3.40.50.80">
    <property type="entry name" value="Nucleotide-binding domain of ferredoxin-NADP reductase (FNR) module"/>
    <property type="match status" value="1"/>
</dbReference>
<accession>C1ASN7</accession>
<feature type="region of interest" description="Disordered" evidence="7">
    <location>
        <begin position="12"/>
        <end position="31"/>
    </location>
</feature>
<protein>
    <submittedName>
        <fullName evidence="8">Putative oxidoreductase</fullName>
    </submittedName>
</protein>
<dbReference type="Proteomes" id="UP000002212">
    <property type="component" value="Chromosome"/>
</dbReference>
<dbReference type="InterPro" id="IPR039261">
    <property type="entry name" value="FNR_nucleotide-bd"/>
</dbReference>
<dbReference type="InterPro" id="IPR050415">
    <property type="entry name" value="MRET"/>
</dbReference>
<evidence type="ECO:0000256" key="5">
    <source>
        <dbReference type="ARBA" id="ARBA00023004"/>
    </source>
</evidence>
<evidence type="ECO:0000313" key="9">
    <source>
        <dbReference type="Proteomes" id="UP000002212"/>
    </source>
</evidence>
<dbReference type="PATRIC" id="fig|632772.20.peg.277"/>
<evidence type="ECO:0000256" key="2">
    <source>
        <dbReference type="ARBA" id="ARBA00022630"/>
    </source>
</evidence>
<keyword evidence="5" id="KW-0408">Iron</keyword>
<reference evidence="8 9" key="1">
    <citation type="submission" date="2009-03" db="EMBL/GenBank/DDBJ databases">
        <title>Comparison of the complete genome sequences of Rhodococcus erythropolis PR4 and Rhodococcus opacus B4.</title>
        <authorList>
            <person name="Takarada H."/>
            <person name="Sekine M."/>
            <person name="Hosoyama A."/>
            <person name="Yamada R."/>
            <person name="Fujisawa T."/>
            <person name="Omata S."/>
            <person name="Shimizu A."/>
            <person name="Tsukatani N."/>
            <person name="Tanikawa S."/>
            <person name="Fujita N."/>
            <person name="Harayama S."/>
        </authorList>
    </citation>
    <scope>NUCLEOTIDE SEQUENCE [LARGE SCALE GENOMIC DNA]</scope>
    <source>
        <strain evidence="8 9">B4</strain>
    </source>
</reference>
<dbReference type="PRINTS" id="PR00409">
    <property type="entry name" value="PHDIOXRDTASE"/>
</dbReference>
<evidence type="ECO:0000256" key="3">
    <source>
        <dbReference type="ARBA" id="ARBA00022714"/>
    </source>
</evidence>
<keyword evidence="4" id="KW-0479">Metal-binding</keyword>
<name>C1ASN7_RHOOB</name>
<dbReference type="GO" id="GO:0051537">
    <property type="term" value="F:2 iron, 2 sulfur cluster binding"/>
    <property type="evidence" value="ECO:0007669"/>
    <property type="project" value="UniProtKB-KW"/>
</dbReference>